<protein>
    <submittedName>
        <fullName evidence="1">Uncharacterized protein</fullName>
    </submittedName>
</protein>
<gene>
    <name evidence="1" type="ORF">OPT61_g10339</name>
</gene>
<reference evidence="1" key="1">
    <citation type="submission" date="2022-11" db="EMBL/GenBank/DDBJ databases">
        <title>Genome Sequence of Boeremia exigua.</title>
        <authorList>
            <person name="Buettner E."/>
        </authorList>
    </citation>
    <scope>NUCLEOTIDE SEQUENCE</scope>
    <source>
        <strain evidence="1">CU02</strain>
    </source>
</reference>
<evidence type="ECO:0000313" key="1">
    <source>
        <dbReference type="EMBL" id="KAJ8105176.1"/>
    </source>
</evidence>
<proteinExistence type="predicted"/>
<sequence length="264" mass="29760">MEGINAALAEIDSLDPGEQFSYNQIAKKYSVNRTTLARRHQRVQVPREEANQNQPKLTPQQEEELVEYIFELTARHSAPTQVMIQNFASAVAETPCSERWVSRFLNRYHIDLISKSVTAMDSNRHHADSEAKYTVYFDVLHSKIIQYSIEARDTYNMDEKGFAIGVVGRSTRIFSRRAWEKGEVRQSSQDGNREWVSLLACICADGTALPPGVIFASKNSTIRARWVAEIDPETHSIHATSSPTGWTNNDIGLAWLTQTVTAAT</sequence>
<evidence type="ECO:0000313" key="2">
    <source>
        <dbReference type="Proteomes" id="UP001153331"/>
    </source>
</evidence>
<accession>A0ACC2HQG3</accession>
<keyword evidence="2" id="KW-1185">Reference proteome</keyword>
<dbReference type="EMBL" id="JAPHNI010001623">
    <property type="protein sequence ID" value="KAJ8105176.1"/>
    <property type="molecule type" value="Genomic_DNA"/>
</dbReference>
<dbReference type="Proteomes" id="UP001153331">
    <property type="component" value="Unassembled WGS sequence"/>
</dbReference>
<comment type="caution">
    <text evidence="1">The sequence shown here is derived from an EMBL/GenBank/DDBJ whole genome shotgun (WGS) entry which is preliminary data.</text>
</comment>
<name>A0ACC2HQG3_9PLEO</name>
<organism evidence="1 2">
    <name type="scientific">Boeremia exigua</name>
    <dbReference type="NCBI Taxonomy" id="749465"/>
    <lineage>
        <taxon>Eukaryota</taxon>
        <taxon>Fungi</taxon>
        <taxon>Dikarya</taxon>
        <taxon>Ascomycota</taxon>
        <taxon>Pezizomycotina</taxon>
        <taxon>Dothideomycetes</taxon>
        <taxon>Pleosporomycetidae</taxon>
        <taxon>Pleosporales</taxon>
        <taxon>Pleosporineae</taxon>
        <taxon>Didymellaceae</taxon>
        <taxon>Boeremia</taxon>
    </lineage>
</organism>